<comment type="catalytic activity">
    <reaction evidence="1">
        <text>ATP + protein L-histidine = ADP + protein N-phospho-L-histidine.</text>
        <dbReference type="EC" id="2.7.13.3"/>
    </reaction>
</comment>
<evidence type="ECO:0000256" key="5">
    <source>
        <dbReference type="SAM" id="MobiDB-lite"/>
    </source>
</evidence>
<evidence type="ECO:0000259" key="7">
    <source>
        <dbReference type="PROSITE" id="PS50109"/>
    </source>
</evidence>
<dbReference type="PROSITE" id="PS50110">
    <property type="entry name" value="RESPONSE_REGULATORY"/>
    <property type="match status" value="1"/>
</dbReference>
<dbReference type="Pfam" id="PF00512">
    <property type="entry name" value="HisKA"/>
    <property type="match status" value="1"/>
</dbReference>
<dbReference type="Gene3D" id="3.40.50.2300">
    <property type="match status" value="1"/>
</dbReference>
<dbReference type="Proteomes" id="UP001235760">
    <property type="component" value="Unassembled WGS sequence"/>
</dbReference>
<evidence type="ECO:0000313" key="10">
    <source>
        <dbReference type="Proteomes" id="UP001235760"/>
    </source>
</evidence>
<dbReference type="InterPro" id="IPR003661">
    <property type="entry name" value="HisK_dim/P_dom"/>
</dbReference>
<dbReference type="PROSITE" id="PS50109">
    <property type="entry name" value="HIS_KIN"/>
    <property type="match status" value="1"/>
</dbReference>
<name>A0ABT9G0I3_LEPDI</name>
<dbReference type="Pfam" id="PF00072">
    <property type="entry name" value="Response_reg"/>
    <property type="match status" value="1"/>
</dbReference>
<dbReference type="SUPFAM" id="SSF52172">
    <property type="entry name" value="CheY-like"/>
    <property type="match status" value="1"/>
</dbReference>
<dbReference type="RefSeq" id="WP_305748545.1">
    <property type="nucleotide sequence ID" value="NZ_JAUZEE010000002.1"/>
</dbReference>
<dbReference type="InterPro" id="IPR005467">
    <property type="entry name" value="His_kinase_dom"/>
</dbReference>
<sequence length="784" mass="82187">MNDADLTDPPSPWAAPRWHELLRTRSVLAVLVGEAAVALLVAGGLWTLRAQTLEAEMRTLGALAGAIAAQADSTLGTADAVLRATRAELGDGLVDPAHASLHELLKARVAALPRVRALSVLDAQGHIVATSRVASAPAGGPASSRPGGPASLATRDFYVGAQRNGPAGLYIGEPFRSRQYGGEVSVGLSMDWRDADDRFRGVVVLVTQPDFLDGGYAAVMPSPDIAVALYRRDGLRVSQPADERGDTLVPATSASTTTASTTSASTTSASTTSASASPPASPAGGPALEAPMPPEVLRALWDDPEATQGLRYTTRDGRQRLVAVQPLAHHPVLVVLGRDQGAALADWTALAGVIGAFAASALLMTWLLTLRHAREAALRRASQAAWAADQDRALRARKLEALGTLAGGVAHDFNNVLAAVIGWGELARGQADDGSTQARQLDQVLQAGQRGKLLVERILSFSRGTPCRHDTLWLQPVVDEALRMLEASLPPGIVLTRQLQAPQAAIDGDATLIHEAAMNLCTNAIQAMPEGGTLRVSLGVDMLSRPRLLHASTLQPGRYARLSVTDSGPGIQPEVMARLFEPFFTTRSALRGTGLGLAVVHSVMADLGGAIDVQSPSGQGATFSLYFPCVDTVPAPPPPAVTEADLPRGRGEVVLVVDDEPALVELAEEMLAELGYEPAGLSDSALALARFDATPDRFDLVLTDELMPGLCGTALACEIRARRPDLPIVLASGYGGPQLDERAAAAGITVRVSKPLTRAELARALAQALSQPQRDGPGVRWRAQ</sequence>
<feature type="transmembrane region" description="Helical" evidence="6">
    <location>
        <begin position="347"/>
        <end position="370"/>
    </location>
</feature>
<feature type="domain" description="Response regulatory" evidence="8">
    <location>
        <begin position="653"/>
        <end position="769"/>
    </location>
</feature>
<dbReference type="SMART" id="SM00388">
    <property type="entry name" value="HisKA"/>
    <property type="match status" value="1"/>
</dbReference>
<dbReference type="SUPFAM" id="SSF47384">
    <property type="entry name" value="Homodimeric domain of signal transducing histidine kinase"/>
    <property type="match status" value="1"/>
</dbReference>
<dbReference type="CDD" id="cd00082">
    <property type="entry name" value="HisKA"/>
    <property type="match status" value="1"/>
</dbReference>
<evidence type="ECO:0000256" key="2">
    <source>
        <dbReference type="ARBA" id="ARBA00012438"/>
    </source>
</evidence>
<dbReference type="PANTHER" id="PTHR43065">
    <property type="entry name" value="SENSOR HISTIDINE KINASE"/>
    <property type="match status" value="1"/>
</dbReference>
<evidence type="ECO:0000256" key="4">
    <source>
        <dbReference type="PROSITE-ProRule" id="PRU00169"/>
    </source>
</evidence>
<dbReference type="GO" id="GO:0005524">
    <property type="term" value="F:ATP binding"/>
    <property type="evidence" value="ECO:0007669"/>
    <property type="project" value="UniProtKB-KW"/>
</dbReference>
<dbReference type="CDD" id="cd12914">
    <property type="entry name" value="PDC1_DGC_like"/>
    <property type="match status" value="1"/>
</dbReference>
<keyword evidence="6" id="KW-0812">Transmembrane</keyword>
<keyword evidence="3 4" id="KW-0597">Phosphoprotein</keyword>
<keyword evidence="9" id="KW-0547">Nucleotide-binding</keyword>
<dbReference type="Pfam" id="PF02518">
    <property type="entry name" value="HATPase_c"/>
    <property type="match status" value="1"/>
</dbReference>
<dbReference type="InterPro" id="IPR011006">
    <property type="entry name" value="CheY-like_superfamily"/>
</dbReference>
<feature type="region of interest" description="Disordered" evidence="5">
    <location>
        <begin position="238"/>
        <end position="291"/>
    </location>
</feature>
<dbReference type="InterPro" id="IPR003594">
    <property type="entry name" value="HATPase_dom"/>
</dbReference>
<dbReference type="InterPro" id="IPR036097">
    <property type="entry name" value="HisK_dim/P_sf"/>
</dbReference>
<feature type="compositionally biased region" description="Low complexity" evidence="5">
    <location>
        <begin position="250"/>
        <end position="287"/>
    </location>
</feature>
<feature type="modified residue" description="4-aspartylphosphate" evidence="4">
    <location>
        <position position="704"/>
    </location>
</feature>
<evidence type="ECO:0000256" key="3">
    <source>
        <dbReference type="ARBA" id="ARBA00022553"/>
    </source>
</evidence>
<dbReference type="Gene3D" id="3.30.565.10">
    <property type="entry name" value="Histidine kinase-like ATPase, C-terminal domain"/>
    <property type="match status" value="1"/>
</dbReference>
<organism evidence="9 10">
    <name type="scientific">Leptothrix discophora</name>
    <dbReference type="NCBI Taxonomy" id="89"/>
    <lineage>
        <taxon>Bacteria</taxon>
        <taxon>Pseudomonadati</taxon>
        <taxon>Pseudomonadota</taxon>
        <taxon>Betaproteobacteria</taxon>
        <taxon>Burkholderiales</taxon>
        <taxon>Sphaerotilaceae</taxon>
        <taxon>Leptothrix</taxon>
    </lineage>
</organism>
<evidence type="ECO:0000256" key="6">
    <source>
        <dbReference type="SAM" id="Phobius"/>
    </source>
</evidence>
<dbReference type="InterPro" id="IPR004358">
    <property type="entry name" value="Sig_transdc_His_kin-like_C"/>
</dbReference>
<evidence type="ECO:0000256" key="1">
    <source>
        <dbReference type="ARBA" id="ARBA00000085"/>
    </source>
</evidence>
<comment type="caution">
    <text evidence="9">The sequence shown here is derived from an EMBL/GenBank/DDBJ whole genome shotgun (WGS) entry which is preliminary data.</text>
</comment>
<dbReference type="PANTHER" id="PTHR43065:SF42">
    <property type="entry name" value="TWO-COMPONENT SENSOR PPRA"/>
    <property type="match status" value="1"/>
</dbReference>
<dbReference type="SMART" id="SM00387">
    <property type="entry name" value="HATPase_c"/>
    <property type="match status" value="1"/>
</dbReference>
<reference evidence="9 10" key="1">
    <citation type="submission" date="2023-08" db="EMBL/GenBank/DDBJ databases">
        <authorList>
            <person name="Roldan D.M."/>
            <person name="Menes R.J."/>
        </authorList>
    </citation>
    <scope>NUCLEOTIDE SEQUENCE [LARGE SCALE GENOMIC DNA]</scope>
    <source>
        <strain evidence="9 10">CCM 2812</strain>
    </source>
</reference>
<dbReference type="PRINTS" id="PR00344">
    <property type="entry name" value="BCTRLSENSOR"/>
</dbReference>
<dbReference type="Gene3D" id="1.10.287.130">
    <property type="match status" value="1"/>
</dbReference>
<feature type="transmembrane region" description="Helical" evidence="6">
    <location>
        <begin position="27"/>
        <end position="48"/>
    </location>
</feature>
<dbReference type="Gene3D" id="3.30.450.20">
    <property type="entry name" value="PAS domain"/>
    <property type="match status" value="1"/>
</dbReference>
<feature type="domain" description="Histidine kinase" evidence="7">
    <location>
        <begin position="408"/>
        <end position="631"/>
    </location>
</feature>
<keyword evidence="10" id="KW-1185">Reference proteome</keyword>
<accession>A0ABT9G0I3</accession>
<dbReference type="SMART" id="SM00448">
    <property type="entry name" value="REC"/>
    <property type="match status" value="1"/>
</dbReference>
<keyword evidence="9" id="KW-0067">ATP-binding</keyword>
<dbReference type="EMBL" id="JAUZEE010000002">
    <property type="protein sequence ID" value="MDP4299990.1"/>
    <property type="molecule type" value="Genomic_DNA"/>
</dbReference>
<dbReference type="InterPro" id="IPR036890">
    <property type="entry name" value="HATPase_C_sf"/>
</dbReference>
<proteinExistence type="predicted"/>
<gene>
    <name evidence="9" type="ORF">Q8X39_05035</name>
</gene>
<evidence type="ECO:0000313" key="9">
    <source>
        <dbReference type="EMBL" id="MDP4299990.1"/>
    </source>
</evidence>
<keyword evidence="6" id="KW-0472">Membrane</keyword>
<dbReference type="SUPFAM" id="SSF55874">
    <property type="entry name" value="ATPase domain of HSP90 chaperone/DNA topoisomerase II/histidine kinase"/>
    <property type="match status" value="1"/>
</dbReference>
<evidence type="ECO:0000259" key="8">
    <source>
        <dbReference type="PROSITE" id="PS50110"/>
    </source>
</evidence>
<dbReference type="EC" id="2.7.13.3" evidence="2"/>
<protein>
    <recommendedName>
        <fullName evidence="2">histidine kinase</fullName>
        <ecNumber evidence="2">2.7.13.3</ecNumber>
    </recommendedName>
</protein>
<keyword evidence="6" id="KW-1133">Transmembrane helix</keyword>
<dbReference type="InterPro" id="IPR001789">
    <property type="entry name" value="Sig_transdc_resp-reg_receiver"/>
</dbReference>